<reference evidence="8 9" key="1">
    <citation type="journal article" date="2016" name="Nat. Commun.">
        <title>Thousands of microbial genomes shed light on interconnected biogeochemical processes in an aquifer system.</title>
        <authorList>
            <person name="Anantharaman K."/>
            <person name="Brown C.T."/>
            <person name="Hug L.A."/>
            <person name="Sharon I."/>
            <person name="Castelle C.J."/>
            <person name="Probst A.J."/>
            <person name="Thomas B.C."/>
            <person name="Singh A."/>
            <person name="Wilkins M.J."/>
            <person name="Karaoz U."/>
            <person name="Brodie E.L."/>
            <person name="Williams K.H."/>
            <person name="Hubbard S.S."/>
            <person name="Banfield J.F."/>
        </authorList>
    </citation>
    <scope>NUCLEOTIDE SEQUENCE [LARGE SCALE GENOMIC DNA]</scope>
</reference>
<feature type="transmembrane region" description="Helical" evidence="6">
    <location>
        <begin position="131"/>
        <end position="148"/>
    </location>
</feature>
<feature type="transmembrane region" description="Helical" evidence="6">
    <location>
        <begin position="250"/>
        <end position="269"/>
    </location>
</feature>
<evidence type="ECO:0000313" key="9">
    <source>
        <dbReference type="Proteomes" id="UP000177763"/>
    </source>
</evidence>
<dbReference type="InterPro" id="IPR050638">
    <property type="entry name" value="AA-Vitamin_Transporters"/>
</dbReference>
<feature type="transmembrane region" description="Helical" evidence="6">
    <location>
        <begin position="160"/>
        <end position="179"/>
    </location>
</feature>
<dbReference type="EMBL" id="MEVN01000009">
    <property type="protein sequence ID" value="OGC57586.1"/>
    <property type="molecule type" value="Genomic_DNA"/>
</dbReference>
<feature type="transmembrane region" description="Helical" evidence="6">
    <location>
        <begin position="306"/>
        <end position="322"/>
    </location>
</feature>
<evidence type="ECO:0000256" key="5">
    <source>
        <dbReference type="ARBA" id="ARBA00023136"/>
    </source>
</evidence>
<name>A0A1F4VJU4_UNCKA</name>
<keyword evidence="2" id="KW-1003">Cell membrane</keyword>
<keyword evidence="3 6" id="KW-0812">Transmembrane</keyword>
<dbReference type="InterPro" id="IPR037185">
    <property type="entry name" value="EmrE-like"/>
</dbReference>
<dbReference type="InterPro" id="IPR000620">
    <property type="entry name" value="EamA_dom"/>
</dbReference>
<gene>
    <name evidence="8" type="ORF">A3H26_03960</name>
</gene>
<proteinExistence type="predicted"/>
<feature type="transmembrane region" description="Helical" evidence="6">
    <location>
        <begin position="98"/>
        <end position="119"/>
    </location>
</feature>
<feature type="transmembrane region" description="Helical" evidence="6">
    <location>
        <begin position="210"/>
        <end position="230"/>
    </location>
</feature>
<feature type="transmembrane region" description="Helical" evidence="6">
    <location>
        <begin position="71"/>
        <end position="92"/>
    </location>
</feature>
<protein>
    <recommendedName>
        <fullName evidence="7">EamA domain-containing protein</fullName>
    </recommendedName>
</protein>
<keyword evidence="4 6" id="KW-1133">Transmembrane helix</keyword>
<organism evidence="8 9">
    <name type="scientific">candidate division WWE3 bacterium RIFCSPLOWO2_12_FULL_36_10</name>
    <dbReference type="NCBI Taxonomy" id="1802630"/>
    <lineage>
        <taxon>Bacteria</taxon>
        <taxon>Katanobacteria</taxon>
    </lineage>
</organism>
<dbReference type="PANTHER" id="PTHR32322:SF18">
    <property type="entry name" value="S-ADENOSYLMETHIONINE_S-ADENOSYLHOMOCYSTEINE TRANSPORTER"/>
    <property type="match status" value="1"/>
</dbReference>
<feature type="transmembrane region" description="Helical" evidence="6">
    <location>
        <begin position="281"/>
        <end position="300"/>
    </location>
</feature>
<feature type="domain" description="EamA" evidence="7">
    <location>
        <begin position="13"/>
        <end position="142"/>
    </location>
</feature>
<dbReference type="Pfam" id="PF00892">
    <property type="entry name" value="EamA"/>
    <property type="match status" value="2"/>
</dbReference>
<sequence>MKKPLPKIYLAYGALFIATAIWGVATSVIKLTLNDISLFSFLFYRYLVVCVIMLPIVFIEIKRNPIDFRDLPNLILLGLFGQSCIILIFVGIKYTSSIDAAILSVIGSVITLSAGHYFYHEKISRPLKIGIATALAGTIFVMLEPAITAKGFNVSTSLRVLGNFIVILYNFSFAAYIILSKRVMGQNSDNLKKTSKLLHIEPMKKAYSPLLHTGLTFYVALVTIIPFFLLESFGYLGNSTVHTSNFGITAISGIIYMAVFSSILAYYFFEWGLKNSHVFDTAIFGYLTPLFTLPASFLLLGERATAVVIIGAGIILIGVLIAEKHKA</sequence>
<evidence type="ECO:0000256" key="6">
    <source>
        <dbReference type="SAM" id="Phobius"/>
    </source>
</evidence>
<dbReference type="AlphaFoldDB" id="A0A1F4VJU4"/>
<evidence type="ECO:0000256" key="1">
    <source>
        <dbReference type="ARBA" id="ARBA00004651"/>
    </source>
</evidence>
<dbReference type="Proteomes" id="UP000177763">
    <property type="component" value="Unassembled WGS sequence"/>
</dbReference>
<dbReference type="STRING" id="1802630.A3H26_03960"/>
<feature type="transmembrane region" description="Helical" evidence="6">
    <location>
        <begin position="41"/>
        <end position="59"/>
    </location>
</feature>
<feature type="domain" description="EamA" evidence="7">
    <location>
        <begin position="206"/>
        <end position="321"/>
    </location>
</feature>
<dbReference type="GO" id="GO:0005886">
    <property type="term" value="C:plasma membrane"/>
    <property type="evidence" value="ECO:0007669"/>
    <property type="project" value="UniProtKB-SubCell"/>
</dbReference>
<evidence type="ECO:0000259" key="7">
    <source>
        <dbReference type="Pfam" id="PF00892"/>
    </source>
</evidence>
<dbReference type="SUPFAM" id="SSF103481">
    <property type="entry name" value="Multidrug resistance efflux transporter EmrE"/>
    <property type="match status" value="2"/>
</dbReference>
<evidence type="ECO:0000313" key="8">
    <source>
        <dbReference type="EMBL" id="OGC57586.1"/>
    </source>
</evidence>
<evidence type="ECO:0000256" key="3">
    <source>
        <dbReference type="ARBA" id="ARBA00022692"/>
    </source>
</evidence>
<evidence type="ECO:0000256" key="2">
    <source>
        <dbReference type="ARBA" id="ARBA00022475"/>
    </source>
</evidence>
<comment type="caution">
    <text evidence="8">The sequence shown here is derived from an EMBL/GenBank/DDBJ whole genome shotgun (WGS) entry which is preliminary data.</text>
</comment>
<comment type="subcellular location">
    <subcellularLocation>
        <location evidence="1">Cell membrane</location>
        <topology evidence="1">Multi-pass membrane protein</topology>
    </subcellularLocation>
</comment>
<evidence type="ECO:0000256" key="4">
    <source>
        <dbReference type="ARBA" id="ARBA00022989"/>
    </source>
</evidence>
<dbReference type="PANTHER" id="PTHR32322">
    <property type="entry name" value="INNER MEMBRANE TRANSPORTER"/>
    <property type="match status" value="1"/>
</dbReference>
<feature type="transmembrane region" description="Helical" evidence="6">
    <location>
        <begin position="9"/>
        <end position="29"/>
    </location>
</feature>
<keyword evidence="5 6" id="KW-0472">Membrane</keyword>
<accession>A0A1F4VJU4</accession>